<keyword evidence="3" id="KW-1185">Reference proteome</keyword>
<sequence length="177" mass="20554">MSSFSFEHKSTKYSSNCSVYLDDGDLSKYLRSDKSFDNSYFLNSQNTALSSEENCSENSLSFMTQTELESEVFFPQARQDYFFDGVLPKVEVPSPPVPRKPTNLINLPSKILDRIAQYISQEDAINLATTCFKLLEPCRKRIFKKLVFANSEEEVKILKKEKHRYIITRQTKRSNNY</sequence>
<dbReference type="InterPro" id="IPR001810">
    <property type="entry name" value="F-box_dom"/>
</dbReference>
<dbReference type="Proteomes" id="UP000094236">
    <property type="component" value="Unassembled WGS sequence"/>
</dbReference>
<feature type="domain" description="F-box" evidence="1">
    <location>
        <begin position="101"/>
        <end position="146"/>
    </location>
</feature>
<accession>A0A1E4TTF1</accession>
<dbReference type="EMBL" id="KV454015">
    <property type="protein sequence ID" value="ODV95029.1"/>
    <property type="molecule type" value="Genomic_DNA"/>
</dbReference>
<reference evidence="3" key="1">
    <citation type="submission" date="2016-05" db="EMBL/GenBank/DDBJ databases">
        <title>Comparative genomics of biotechnologically important yeasts.</title>
        <authorList>
            <consortium name="DOE Joint Genome Institute"/>
            <person name="Riley R."/>
            <person name="Haridas S."/>
            <person name="Wolfe K.H."/>
            <person name="Lopes M.R."/>
            <person name="Hittinger C.T."/>
            <person name="Goker M."/>
            <person name="Salamov A."/>
            <person name="Wisecaver J."/>
            <person name="Long T.M."/>
            <person name="Aerts A.L."/>
            <person name="Barry K."/>
            <person name="Choi C."/>
            <person name="Clum A."/>
            <person name="Coughlan A.Y."/>
            <person name="Deshpande S."/>
            <person name="Douglass A.P."/>
            <person name="Hanson S.J."/>
            <person name="Klenk H.-P."/>
            <person name="Labutti K."/>
            <person name="Lapidus A."/>
            <person name="Lindquist E."/>
            <person name="Lipzen A."/>
            <person name="Meier-Kolthoff J.P."/>
            <person name="Ohm R.A."/>
            <person name="Otillar R.P."/>
            <person name="Pangilinan J."/>
            <person name="Peng Y."/>
            <person name="Rokas A."/>
            <person name="Rosa C.A."/>
            <person name="Scheuner C."/>
            <person name="Sibirny A.A."/>
            <person name="Slot J.C."/>
            <person name="Stielow J.B."/>
            <person name="Sun H."/>
            <person name="Kurtzman C.P."/>
            <person name="Blackwell M."/>
            <person name="Grigoriev I.V."/>
            <person name="Jeffries T.W."/>
        </authorList>
    </citation>
    <scope>NUCLEOTIDE SEQUENCE [LARGE SCALE GENOMIC DNA]</scope>
    <source>
        <strain evidence="3">NRRL Y-2460</strain>
    </source>
</reference>
<proteinExistence type="predicted"/>
<gene>
    <name evidence="2" type="ORF">PACTADRAFT_3911</name>
</gene>
<dbReference type="AlphaFoldDB" id="A0A1E4TTF1"/>
<evidence type="ECO:0000259" key="1">
    <source>
        <dbReference type="PROSITE" id="PS50181"/>
    </source>
</evidence>
<evidence type="ECO:0000313" key="2">
    <source>
        <dbReference type="EMBL" id="ODV95029.1"/>
    </source>
</evidence>
<name>A0A1E4TTF1_PACTA</name>
<organism evidence="2 3">
    <name type="scientific">Pachysolen tannophilus NRRL Y-2460</name>
    <dbReference type="NCBI Taxonomy" id="669874"/>
    <lineage>
        <taxon>Eukaryota</taxon>
        <taxon>Fungi</taxon>
        <taxon>Dikarya</taxon>
        <taxon>Ascomycota</taxon>
        <taxon>Saccharomycotina</taxon>
        <taxon>Pichiomycetes</taxon>
        <taxon>Pachysolenaceae</taxon>
        <taxon>Pachysolen</taxon>
    </lineage>
</organism>
<dbReference type="PROSITE" id="PS50181">
    <property type="entry name" value="FBOX"/>
    <property type="match status" value="1"/>
</dbReference>
<evidence type="ECO:0000313" key="3">
    <source>
        <dbReference type="Proteomes" id="UP000094236"/>
    </source>
</evidence>
<protein>
    <recommendedName>
        <fullName evidence="1">F-box domain-containing protein</fullName>
    </recommendedName>
</protein>